<dbReference type="RefSeq" id="WP_160826627.1">
    <property type="nucleotide sequence ID" value="NZ_JBHSXE010000001.1"/>
</dbReference>
<sequence>MSTSIDATVSEGEDEPGGAAPPPPGRRAVPPWLIPAVLAAAWAAVLLAHLRAPVPSDQLNYMLAAERFPHRVEPTTEMHQMTRFGLIVPARLAIAVFGHSQAAYATVPVLATLALLAGTYALGTLLFARTVGAAGALLVVAATPVFTDSTDLLPDILAVGLFTSALALAVALRRRPGPPGVPVLLLLGALLGWSYLAREFIVFLWPVVPALLYRRVGWRGLAWAAVPVAVLFAAETLLCWRLYGDPLARLLAVSGHGQRPSTPAVAASYRDKPRMTYVMRLPDTLGTYPEGRVLVGLLVLTVAGAALRVRRVTLLFATCALLWVPLTLLGGVIDPAAPKLRLQLIRYWFPVFPGFVLGGLGLLWLAAARLPGRGRLRAALPAAVVVAVAAVGVGTAARSWWGAPSTRLGGATQMEDVRSWMRAEGAPDRRLWSDPHTRKVLTVYREGAWGGAPWPGRLLAARPGGDRPAPGDLVLLYDTERGRVCPLCRASARAAWGDPVRPGPGWRELHATRDGVARLYRVG</sequence>
<evidence type="ECO:0000256" key="2">
    <source>
        <dbReference type="SAM" id="Phobius"/>
    </source>
</evidence>
<keyword evidence="2" id="KW-0472">Membrane</keyword>
<evidence type="ECO:0000313" key="3">
    <source>
        <dbReference type="EMBL" id="MFC6882486.1"/>
    </source>
</evidence>
<reference evidence="4" key="1">
    <citation type="journal article" date="2019" name="Int. J. Syst. Evol. Microbiol.">
        <title>The Global Catalogue of Microorganisms (GCM) 10K type strain sequencing project: providing services to taxonomists for standard genome sequencing and annotation.</title>
        <authorList>
            <consortium name="The Broad Institute Genomics Platform"/>
            <consortium name="The Broad Institute Genome Sequencing Center for Infectious Disease"/>
            <person name="Wu L."/>
            <person name="Ma J."/>
        </authorList>
    </citation>
    <scope>NUCLEOTIDE SEQUENCE [LARGE SCALE GENOMIC DNA]</scope>
    <source>
        <strain evidence="4">JCM 3369</strain>
    </source>
</reference>
<feature type="transmembrane region" description="Helical" evidence="2">
    <location>
        <begin position="184"/>
        <end position="208"/>
    </location>
</feature>
<feature type="region of interest" description="Disordered" evidence="1">
    <location>
        <begin position="1"/>
        <end position="25"/>
    </location>
</feature>
<name>A0ABW2CP99_9ACTN</name>
<feature type="transmembrane region" description="Helical" evidence="2">
    <location>
        <begin position="152"/>
        <end position="172"/>
    </location>
</feature>
<keyword evidence="2" id="KW-1133">Transmembrane helix</keyword>
<accession>A0ABW2CP99</accession>
<feature type="transmembrane region" description="Helical" evidence="2">
    <location>
        <begin position="220"/>
        <end position="243"/>
    </location>
</feature>
<dbReference type="EMBL" id="JBHSXS010000013">
    <property type="protein sequence ID" value="MFC6882486.1"/>
    <property type="molecule type" value="Genomic_DNA"/>
</dbReference>
<feature type="transmembrane region" description="Helical" evidence="2">
    <location>
        <begin position="32"/>
        <end position="50"/>
    </location>
</feature>
<keyword evidence="4" id="KW-1185">Reference proteome</keyword>
<protein>
    <recommendedName>
        <fullName evidence="5">Glycosyltransferase RgtA/B/C/D-like domain-containing protein</fullName>
    </recommendedName>
</protein>
<evidence type="ECO:0008006" key="5">
    <source>
        <dbReference type="Google" id="ProtNLM"/>
    </source>
</evidence>
<evidence type="ECO:0000256" key="1">
    <source>
        <dbReference type="SAM" id="MobiDB-lite"/>
    </source>
</evidence>
<organism evidence="3 4">
    <name type="scientific">Actinomadura yumaensis</name>
    <dbReference type="NCBI Taxonomy" id="111807"/>
    <lineage>
        <taxon>Bacteria</taxon>
        <taxon>Bacillati</taxon>
        <taxon>Actinomycetota</taxon>
        <taxon>Actinomycetes</taxon>
        <taxon>Streptosporangiales</taxon>
        <taxon>Thermomonosporaceae</taxon>
        <taxon>Actinomadura</taxon>
    </lineage>
</organism>
<dbReference type="Proteomes" id="UP001596380">
    <property type="component" value="Unassembled WGS sequence"/>
</dbReference>
<proteinExistence type="predicted"/>
<feature type="transmembrane region" description="Helical" evidence="2">
    <location>
        <begin position="345"/>
        <end position="366"/>
    </location>
</feature>
<evidence type="ECO:0000313" key="4">
    <source>
        <dbReference type="Proteomes" id="UP001596380"/>
    </source>
</evidence>
<feature type="transmembrane region" description="Helical" evidence="2">
    <location>
        <begin position="110"/>
        <end position="140"/>
    </location>
</feature>
<keyword evidence="2" id="KW-0812">Transmembrane</keyword>
<gene>
    <name evidence="3" type="ORF">ACFQKB_22210</name>
</gene>
<comment type="caution">
    <text evidence="3">The sequence shown here is derived from an EMBL/GenBank/DDBJ whole genome shotgun (WGS) entry which is preliminary data.</text>
</comment>
<feature type="transmembrane region" description="Helical" evidence="2">
    <location>
        <begin position="378"/>
        <end position="401"/>
    </location>
</feature>
<feature type="transmembrane region" description="Helical" evidence="2">
    <location>
        <begin position="314"/>
        <end position="333"/>
    </location>
</feature>